<evidence type="ECO:0000256" key="1">
    <source>
        <dbReference type="SAM" id="SignalP"/>
    </source>
</evidence>
<evidence type="ECO:0000259" key="2">
    <source>
        <dbReference type="Pfam" id="PF07589"/>
    </source>
</evidence>
<feature type="chain" id="PRO_5047254483" evidence="1">
    <location>
        <begin position="25"/>
        <end position="717"/>
    </location>
</feature>
<feature type="domain" description="Ice-binding protein C-terminal" evidence="2">
    <location>
        <begin position="335"/>
        <end position="359"/>
    </location>
</feature>
<evidence type="ECO:0000313" key="3">
    <source>
        <dbReference type="EMBL" id="MCS0608493.1"/>
    </source>
</evidence>
<feature type="signal peptide" evidence="1">
    <location>
        <begin position="1"/>
        <end position="24"/>
    </location>
</feature>
<proteinExistence type="predicted"/>
<sequence>MSSKKSLLAALVASLMCCPLAATADPIYNMLFVPDGFDATRMNNAGNVVGTFNDAAAIWTGTSVISFSATLPNSVGYAINNHNDIGGSLGNGNAFSYVNGVVHDIGALGGWYSSYVRGLNDSGVAIGVQFPQIGEGWRGFVYNNGSITEMGTFGGDWSWLNDVNNAGVAVGTASLPGPAFRNPERAVVYRNGAMQNLGTLGTGDFSEAWAINDAGQIVGWSTTSPDESATIPHPFLYQNGVMSDLGSLGGYWGHAWDINSAGVIVGDSDILTTEGFGSHAFIYLDGKMVDLNTLVDRSSGWEMVSANDVNDAQQILGTACRLGTCVKVRLDLISPIPEPSTWAMLLAGLALAGLARRVRARRLFGPLLLLSGLAPLAASADPLYTITVIPIDGDIMGINNAGQIVGGYRGRGFIWDNGQITELPTLGGPWSRATGINDNGVVIGDSASGDVTRGFVYENGNIRSVGALTYWGSSYAKDINSSGQVVGRSEDPDGPTEAFLYSNGHITSVGNLYGFGAAAYGINDHGAIVGGAWRDVNQPTAAFLYQNGTTIDLGSLGGQGSWAYAINNAGQVVGDSTVGGATLVSHAFLFSDGVMHDIGPAGVDSHAVGINNYGDVIGWYQAQIGLFGRGFLYTQGEVVDLTAALELPFNYALVEVNGINDKGQIIGEICSTDGFFCENALLTPVAAVPEPQASALLLAGLFAIGLRRRRARAPAPT</sequence>
<reference evidence="3 4" key="1">
    <citation type="submission" date="2022-08" db="EMBL/GenBank/DDBJ databases">
        <title>Reclassification of Massilia species as members of the genera Telluria, Duganella, Pseudoduganella, Mokoshia gen. nov. and Zemynaea gen. nov. using orthogonal and non-orthogonal genome-based approaches.</title>
        <authorList>
            <person name="Bowman J.P."/>
        </authorList>
    </citation>
    <scope>NUCLEOTIDE SEQUENCE [LARGE SCALE GENOMIC DNA]</scope>
    <source>
        <strain evidence="3 4">JCM 31607</strain>
    </source>
</reference>
<keyword evidence="1" id="KW-0732">Signal</keyword>
<dbReference type="NCBIfam" id="TIGR02913">
    <property type="entry name" value="HAF_rpt"/>
    <property type="match status" value="5"/>
</dbReference>
<accession>A0ABT2BKU8</accession>
<dbReference type="InterPro" id="IPR013424">
    <property type="entry name" value="Ice-binding_C"/>
</dbReference>
<dbReference type="NCBIfam" id="TIGR02595">
    <property type="entry name" value="PEP_CTERM"/>
    <property type="match status" value="2"/>
</dbReference>
<dbReference type="InterPro" id="IPR014262">
    <property type="entry name" value="HAF_rpt"/>
</dbReference>
<dbReference type="Proteomes" id="UP001205861">
    <property type="component" value="Unassembled WGS sequence"/>
</dbReference>
<protein>
    <submittedName>
        <fullName evidence="3">PEP-CTERM sorting domain-containing protein</fullName>
    </submittedName>
</protein>
<organism evidence="3 4">
    <name type="scientific">Massilia solisilvae</name>
    <dbReference type="NCBI Taxonomy" id="1811225"/>
    <lineage>
        <taxon>Bacteria</taxon>
        <taxon>Pseudomonadati</taxon>
        <taxon>Pseudomonadota</taxon>
        <taxon>Betaproteobacteria</taxon>
        <taxon>Burkholderiales</taxon>
        <taxon>Oxalobacteraceae</taxon>
        <taxon>Telluria group</taxon>
        <taxon>Massilia</taxon>
    </lineage>
</organism>
<dbReference type="EMBL" id="JANUGV010000002">
    <property type="protein sequence ID" value="MCS0608493.1"/>
    <property type="molecule type" value="Genomic_DNA"/>
</dbReference>
<dbReference type="RefSeq" id="WP_258856184.1">
    <property type="nucleotide sequence ID" value="NZ_JANUGV010000002.1"/>
</dbReference>
<name>A0ABT2BKU8_9BURK</name>
<keyword evidence="4" id="KW-1185">Reference proteome</keyword>
<evidence type="ECO:0000313" key="4">
    <source>
        <dbReference type="Proteomes" id="UP001205861"/>
    </source>
</evidence>
<comment type="caution">
    <text evidence="3">The sequence shown here is derived from an EMBL/GenBank/DDBJ whole genome shotgun (WGS) entry which is preliminary data.</text>
</comment>
<gene>
    <name evidence="3" type="ORF">NX773_09990</name>
</gene>
<dbReference type="Pfam" id="PF07589">
    <property type="entry name" value="PEP-CTERM"/>
    <property type="match status" value="1"/>
</dbReference>